<evidence type="ECO:0000313" key="2">
    <source>
        <dbReference type="EMBL" id="KAL1835115.1"/>
    </source>
</evidence>
<organism evidence="2 3">
    <name type="scientific">Phialemonium thermophilum</name>
    <dbReference type="NCBI Taxonomy" id="223376"/>
    <lineage>
        <taxon>Eukaryota</taxon>
        <taxon>Fungi</taxon>
        <taxon>Dikarya</taxon>
        <taxon>Ascomycota</taxon>
        <taxon>Pezizomycotina</taxon>
        <taxon>Sordariomycetes</taxon>
        <taxon>Sordariomycetidae</taxon>
        <taxon>Cephalothecales</taxon>
        <taxon>Cephalothecaceae</taxon>
        <taxon>Phialemonium</taxon>
    </lineage>
</organism>
<accession>A0ABR3UZT7</accession>
<dbReference type="Proteomes" id="UP001586593">
    <property type="component" value="Unassembled WGS sequence"/>
</dbReference>
<reference evidence="2 3" key="1">
    <citation type="journal article" date="2024" name="Commun. Biol.">
        <title>Comparative genomic analysis of thermophilic fungi reveals convergent evolutionary adaptations and gene losses.</title>
        <authorList>
            <person name="Steindorff A.S."/>
            <person name="Aguilar-Pontes M.V."/>
            <person name="Robinson A.J."/>
            <person name="Andreopoulos B."/>
            <person name="LaButti K."/>
            <person name="Kuo A."/>
            <person name="Mondo S."/>
            <person name="Riley R."/>
            <person name="Otillar R."/>
            <person name="Haridas S."/>
            <person name="Lipzen A."/>
            <person name="Grimwood J."/>
            <person name="Schmutz J."/>
            <person name="Clum A."/>
            <person name="Reid I.D."/>
            <person name="Moisan M.C."/>
            <person name="Butler G."/>
            <person name="Nguyen T.T.M."/>
            <person name="Dewar K."/>
            <person name="Conant G."/>
            <person name="Drula E."/>
            <person name="Henrissat B."/>
            <person name="Hansel C."/>
            <person name="Singer S."/>
            <person name="Hutchinson M.I."/>
            <person name="de Vries R.P."/>
            <person name="Natvig D.O."/>
            <person name="Powell A.J."/>
            <person name="Tsang A."/>
            <person name="Grigoriev I.V."/>
        </authorList>
    </citation>
    <scope>NUCLEOTIDE SEQUENCE [LARGE SCALE GENOMIC DNA]</scope>
    <source>
        <strain evidence="2 3">ATCC 24622</strain>
    </source>
</reference>
<evidence type="ECO:0000313" key="3">
    <source>
        <dbReference type="Proteomes" id="UP001586593"/>
    </source>
</evidence>
<feature type="region of interest" description="Disordered" evidence="1">
    <location>
        <begin position="82"/>
        <end position="114"/>
    </location>
</feature>
<comment type="caution">
    <text evidence="2">The sequence shown here is derived from an EMBL/GenBank/DDBJ whole genome shotgun (WGS) entry which is preliminary data.</text>
</comment>
<keyword evidence="3" id="KW-1185">Reference proteome</keyword>
<sequence>MSNNQSTRFGTGAATLQKNPPGRAGCNGGARPHLVWPRRYHCRRTLRARVLVGIIPPLSPHPSCTHADTVWMYRMRPPSTRNRWLSGMGWSGTERSSPGNPRKRSTTPYTSSTR</sequence>
<protein>
    <submittedName>
        <fullName evidence="2">Uncharacterized protein</fullName>
    </submittedName>
</protein>
<gene>
    <name evidence="2" type="ORF">VTK73DRAFT_6245</name>
</gene>
<name>A0ABR3UZT7_9PEZI</name>
<feature type="region of interest" description="Disordered" evidence="1">
    <location>
        <begin position="1"/>
        <end position="32"/>
    </location>
</feature>
<evidence type="ECO:0000256" key="1">
    <source>
        <dbReference type="SAM" id="MobiDB-lite"/>
    </source>
</evidence>
<proteinExistence type="predicted"/>
<dbReference type="EMBL" id="JAZHXJ010003504">
    <property type="protein sequence ID" value="KAL1835115.1"/>
    <property type="molecule type" value="Genomic_DNA"/>
</dbReference>
<feature type="compositionally biased region" description="Polar residues" evidence="1">
    <location>
        <begin position="1"/>
        <end position="18"/>
    </location>
</feature>